<keyword evidence="5" id="KW-1185">Reference proteome</keyword>
<keyword evidence="1" id="KW-0540">Nuclease</keyword>
<protein>
    <recommendedName>
        <fullName evidence="3">3'-5' exonuclease domain-containing protein</fullName>
    </recommendedName>
</protein>
<dbReference type="InterPro" id="IPR036397">
    <property type="entry name" value="RNaseH_sf"/>
</dbReference>
<dbReference type="Pfam" id="PF01612">
    <property type="entry name" value="DNA_pol_A_exo1"/>
    <property type="match status" value="1"/>
</dbReference>
<dbReference type="Proteomes" id="UP001420932">
    <property type="component" value="Unassembled WGS sequence"/>
</dbReference>
<dbReference type="GO" id="GO:0006139">
    <property type="term" value="P:nucleobase-containing compound metabolic process"/>
    <property type="evidence" value="ECO:0007669"/>
    <property type="project" value="InterPro"/>
</dbReference>
<dbReference type="InterPro" id="IPR002562">
    <property type="entry name" value="3'-5'_exonuclease_dom"/>
</dbReference>
<dbReference type="CDD" id="cd06141">
    <property type="entry name" value="WRN_exo"/>
    <property type="match status" value="1"/>
</dbReference>
<dbReference type="InterPro" id="IPR012337">
    <property type="entry name" value="RNaseH-like_sf"/>
</dbReference>
<accession>A0AAP0KZY9</accession>
<keyword evidence="2" id="KW-0378">Hydrolase</keyword>
<dbReference type="GO" id="GO:0003676">
    <property type="term" value="F:nucleic acid binding"/>
    <property type="evidence" value="ECO:0007669"/>
    <property type="project" value="InterPro"/>
</dbReference>
<evidence type="ECO:0000259" key="3">
    <source>
        <dbReference type="Pfam" id="PF01612"/>
    </source>
</evidence>
<evidence type="ECO:0000313" key="4">
    <source>
        <dbReference type="EMBL" id="KAK9161761.1"/>
    </source>
</evidence>
<dbReference type="InterPro" id="IPR051132">
    <property type="entry name" value="3-5_Exonuclease_domain"/>
</dbReference>
<dbReference type="Gene3D" id="3.30.420.10">
    <property type="entry name" value="Ribonuclease H-like superfamily/Ribonuclease H"/>
    <property type="match status" value="1"/>
</dbReference>
<dbReference type="PANTHER" id="PTHR13620:SF105">
    <property type="entry name" value="OS01G0737700 PROTEIN"/>
    <property type="match status" value="1"/>
</dbReference>
<dbReference type="AlphaFoldDB" id="A0AAP0KZY9"/>
<proteinExistence type="predicted"/>
<organism evidence="4 5">
    <name type="scientific">Stephania yunnanensis</name>
    <dbReference type="NCBI Taxonomy" id="152371"/>
    <lineage>
        <taxon>Eukaryota</taxon>
        <taxon>Viridiplantae</taxon>
        <taxon>Streptophyta</taxon>
        <taxon>Embryophyta</taxon>
        <taxon>Tracheophyta</taxon>
        <taxon>Spermatophyta</taxon>
        <taxon>Magnoliopsida</taxon>
        <taxon>Ranunculales</taxon>
        <taxon>Menispermaceae</taxon>
        <taxon>Menispermoideae</taxon>
        <taxon>Cissampelideae</taxon>
        <taxon>Stephania</taxon>
    </lineage>
</organism>
<dbReference type="GO" id="GO:0005737">
    <property type="term" value="C:cytoplasm"/>
    <property type="evidence" value="ECO:0007669"/>
    <property type="project" value="TreeGrafter"/>
</dbReference>
<evidence type="ECO:0000313" key="5">
    <source>
        <dbReference type="Proteomes" id="UP001420932"/>
    </source>
</evidence>
<dbReference type="GO" id="GO:0008408">
    <property type="term" value="F:3'-5' exonuclease activity"/>
    <property type="evidence" value="ECO:0007669"/>
    <property type="project" value="InterPro"/>
</dbReference>
<feature type="domain" description="3'-5' exonuclease" evidence="3">
    <location>
        <begin position="45"/>
        <end position="201"/>
    </location>
</feature>
<dbReference type="GO" id="GO:0005634">
    <property type="term" value="C:nucleus"/>
    <property type="evidence" value="ECO:0007669"/>
    <property type="project" value="TreeGrafter"/>
</dbReference>
<gene>
    <name evidence="4" type="ORF">Syun_008102</name>
</gene>
<name>A0AAP0KZY9_9MAGN</name>
<comment type="caution">
    <text evidence="4">The sequence shown here is derived from an EMBL/GenBank/DDBJ whole genome shotgun (WGS) entry which is preliminary data.</text>
</comment>
<dbReference type="SUPFAM" id="SSF53098">
    <property type="entry name" value="Ribonuclease H-like"/>
    <property type="match status" value="1"/>
</dbReference>
<dbReference type="PANTHER" id="PTHR13620">
    <property type="entry name" value="3-5 EXONUCLEASE"/>
    <property type="match status" value="1"/>
</dbReference>
<evidence type="ECO:0000256" key="2">
    <source>
        <dbReference type="ARBA" id="ARBA00022801"/>
    </source>
</evidence>
<sequence>MATWSEQIFSNDAHDVYDVHYDDDRITTTVTADPATVTNWISQVEWIHRRRLHNLVIGLDVEWRPNVHRNQQNPVALLQLCVGRVLQLCAGGRCLIFQLLRSPIIPYSLSEFLNHPTIAFVGVGIETYASRLDADYGLSVRNCVNLADLSAYCLEENELRFDGLKRLAWVVLRKVVAKPAEIMWSEWDSERLLHDQVAYASIHAFVSFQMGRYLFSNYF</sequence>
<dbReference type="EMBL" id="JBBNAF010000003">
    <property type="protein sequence ID" value="KAK9161761.1"/>
    <property type="molecule type" value="Genomic_DNA"/>
</dbReference>
<reference evidence="4 5" key="1">
    <citation type="submission" date="2024-01" db="EMBL/GenBank/DDBJ databases">
        <title>Genome assemblies of Stephania.</title>
        <authorList>
            <person name="Yang L."/>
        </authorList>
    </citation>
    <scope>NUCLEOTIDE SEQUENCE [LARGE SCALE GENOMIC DNA]</scope>
    <source>
        <strain evidence="4">YNDBR</strain>
        <tissue evidence="4">Leaf</tissue>
    </source>
</reference>
<evidence type="ECO:0000256" key="1">
    <source>
        <dbReference type="ARBA" id="ARBA00022722"/>
    </source>
</evidence>